<evidence type="ECO:0000259" key="3">
    <source>
        <dbReference type="Pfam" id="PF08463"/>
    </source>
</evidence>
<proteinExistence type="inferred from homology"/>
<dbReference type="AlphaFoldDB" id="A0A561V2S4"/>
<dbReference type="Proteomes" id="UP000318186">
    <property type="component" value="Unassembled WGS sequence"/>
</dbReference>
<name>A0A561V2S4_9ACTN</name>
<accession>A0A561V2S4</accession>
<comment type="caution">
    <text evidence="4">The sequence shown here is derived from an EMBL/GenBank/DDBJ whole genome shotgun (WGS) entry which is preliminary data.</text>
</comment>
<dbReference type="Pfam" id="PF08463">
    <property type="entry name" value="EcoEI_R_C"/>
    <property type="match status" value="1"/>
</dbReference>
<evidence type="ECO:0000313" key="4">
    <source>
        <dbReference type="EMBL" id="TWG05916.1"/>
    </source>
</evidence>
<evidence type="ECO:0000256" key="1">
    <source>
        <dbReference type="ARBA" id="ARBA00006594"/>
    </source>
</evidence>
<dbReference type="GO" id="GO:0003677">
    <property type="term" value="F:DNA binding"/>
    <property type="evidence" value="ECO:0007669"/>
    <property type="project" value="InterPro"/>
</dbReference>
<keyword evidence="2" id="KW-0680">Restriction system</keyword>
<evidence type="ECO:0000313" key="5">
    <source>
        <dbReference type="Proteomes" id="UP000318186"/>
    </source>
</evidence>
<gene>
    <name evidence="4" type="ORF">FHX80_114398</name>
</gene>
<comment type="similarity">
    <text evidence="1">Belongs to the N(4)/N(6)-methyltransferase family.</text>
</comment>
<dbReference type="RefSeq" id="WP_167523597.1">
    <property type="nucleotide sequence ID" value="NZ_VIWW01000001.1"/>
</dbReference>
<dbReference type="GO" id="GO:0009307">
    <property type="term" value="P:DNA restriction-modification system"/>
    <property type="evidence" value="ECO:0007669"/>
    <property type="project" value="UniProtKB-KW"/>
</dbReference>
<dbReference type="GO" id="GO:0003824">
    <property type="term" value="F:catalytic activity"/>
    <property type="evidence" value="ECO:0007669"/>
    <property type="project" value="InterPro"/>
</dbReference>
<feature type="domain" description="EcoEI R protein C-terminal" evidence="3">
    <location>
        <begin position="58"/>
        <end position="185"/>
    </location>
</feature>
<organism evidence="4 5">
    <name type="scientific">Streptomyces brevispora</name>
    <dbReference type="NCBI Taxonomy" id="887462"/>
    <lineage>
        <taxon>Bacteria</taxon>
        <taxon>Bacillati</taxon>
        <taxon>Actinomycetota</taxon>
        <taxon>Actinomycetes</taxon>
        <taxon>Kitasatosporales</taxon>
        <taxon>Streptomycetaceae</taxon>
        <taxon>Streptomyces</taxon>
    </lineage>
</organism>
<dbReference type="Gene3D" id="1.20.1260.30">
    <property type="match status" value="1"/>
</dbReference>
<dbReference type="InterPro" id="IPR013670">
    <property type="entry name" value="EcoEI_R_C_dom"/>
</dbReference>
<reference evidence="4 5" key="1">
    <citation type="submission" date="2019-06" db="EMBL/GenBank/DDBJ databases">
        <title>Sequencing the genomes of 1000 actinobacteria strains.</title>
        <authorList>
            <person name="Klenk H.-P."/>
        </authorList>
    </citation>
    <scope>NUCLEOTIDE SEQUENCE [LARGE SCALE GENOMIC DNA]</scope>
    <source>
        <strain evidence="4 5">DSM 42059</strain>
    </source>
</reference>
<dbReference type="EMBL" id="VIWW01000001">
    <property type="protein sequence ID" value="TWG05916.1"/>
    <property type="molecule type" value="Genomic_DNA"/>
</dbReference>
<sequence>MEEITYLLFIKRLDELQTVKDRRANATGTPDPDPFFDEAQQDLRWQNFKVRDPEIMCHQNLPTVHKLRHNEQITEDDLAGLEEIFLAEAVASPEDLDEVRAAGGLGLFVRTLCGLDRQAAQRAFESFIAGMHLSASQLDFITLIDDVVTKRGVLDVGDLYEVGSPFHDRAPGGPDDLFSLEQIDDLKIVFIGLQSTAKPTGLAA</sequence>
<protein>
    <submittedName>
        <fullName evidence="4">HsdM-like protein</fullName>
    </submittedName>
</protein>
<dbReference type="InterPro" id="IPR038333">
    <property type="entry name" value="T1MK-like_N_sf"/>
</dbReference>
<evidence type="ECO:0000256" key="2">
    <source>
        <dbReference type="ARBA" id="ARBA00022747"/>
    </source>
</evidence>